<dbReference type="SUPFAM" id="SSF100950">
    <property type="entry name" value="NagB/RpiA/CoA transferase-like"/>
    <property type="match status" value="1"/>
</dbReference>
<evidence type="ECO:0000256" key="3">
    <source>
        <dbReference type="ARBA" id="ARBA00022777"/>
    </source>
</evidence>
<evidence type="ECO:0000256" key="1">
    <source>
        <dbReference type="ARBA" id="ARBA00022679"/>
    </source>
</evidence>
<sequence>MTPRRETAKAQDGVLTEMPMRFGEDPLLWAAWLYYEDGMTQGDIAKKMGLSRASVNAYLADARTRGLVNIEIEPDRFRAVSIAVALKERFDLQDCLVIPSEGGERSLTERLGAAGAQALRRVMRPGDTLAVTWGRTVLAVADALSHPGLDDLRVVQATGSTTARIPWTPETCASRIAQALHASWVPISAPAIVSDPALRRDLLNQPLLAEQVAVLAEANRILMGVSSMRPESTIHTSGFLDSADHHRDYPDAVASIVGRLVSARGAAVTGPVNDRTIGIDLEALRRIPQRIAVAGGIDKIAAILAVLRGRFANVLVTDAATARGILKADGWQESPRRPALASATPGSAQIRSHAKKLFNAPQDAVDESLAGALTAHGAIIGPVPETSRAVMALDGPREGKVGIVIGGGSGHEPGFWGYVGKGCADAAVIGNIFAAPPPGPILAASRAVNRGAGLLYIYGNFSGDVMNFDMAAEMAGAEGVEVRSVVTTDDIASSPPDARGSRRGVAGNVFVFKIAGAAADMGASLSECEAITRRAAARVYTMGLALEPARLPDTRQPSFELGPEDMELGVGVHGEPGMVRHKLVPADDAADMLLDRILQEMNPARGDKVAVLVNSLGGTPAMELYILTRRIGQRLRAKGIILHRTLVGPYYTSLDMEGVSLTLLHLDDELVTYLDHPCQSAALTITARP</sequence>
<dbReference type="EMBL" id="FZQB01000006">
    <property type="protein sequence ID" value="SNT73989.1"/>
    <property type="molecule type" value="Genomic_DNA"/>
</dbReference>
<evidence type="ECO:0000256" key="2">
    <source>
        <dbReference type="ARBA" id="ARBA00022741"/>
    </source>
</evidence>
<dbReference type="GO" id="GO:0005524">
    <property type="term" value="F:ATP binding"/>
    <property type="evidence" value="ECO:0007669"/>
    <property type="project" value="UniProtKB-KW"/>
</dbReference>
<dbReference type="AlphaFoldDB" id="A0A239PUL1"/>
<dbReference type="Pfam" id="PF04198">
    <property type="entry name" value="Sugar-bind"/>
    <property type="match status" value="1"/>
</dbReference>
<protein>
    <submittedName>
        <fullName evidence="6">Dihydroxyacetone kinase, N-terminal domain</fullName>
    </submittedName>
</protein>
<feature type="domain" description="DhaK" evidence="5">
    <location>
        <begin position="360"/>
        <end position="683"/>
    </location>
</feature>
<accession>A0A239PUL1</accession>
<dbReference type="Proteomes" id="UP000198307">
    <property type="component" value="Unassembled WGS sequence"/>
</dbReference>
<dbReference type="InterPro" id="IPR004006">
    <property type="entry name" value="DhaK_dom"/>
</dbReference>
<dbReference type="InterPro" id="IPR036388">
    <property type="entry name" value="WH-like_DNA-bd_sf"/>
</dbReference>
<dbReference type="GO" id="GO:0004371">
    <property type="term" value="F:glycerone kinase activity"/>
    <property type="evidence" value="ECO:0007669"/>
    <property type="project" value="InterPro"/>
</dbReference>
<name>A0A239PUL1_9RHOB</name>
<evidence type="ECO:0000259" key="5">
    <source>
        <dbReference type="PROSITE" id="PS51481"/>
    </source>
</evidence>
<dbReference type="GO" id="GO:0019563">
    <property type="term" value="P:glycerol catabolic process"/>
    <property type="evidence" value="ECO:0007669"/>
    <property type="project" value="TreeGrafter"/>
</dbReference>
<evidence type="ECO:0000313" key="7">
    <source>
        <dbReference type="Proteomes" id="UP000198307"/>
    </source>
</evidence>
<dbReference type="InterPro" id="IPR050861">
    <property type="entry name" value="Dihydroxyacetone_Kinase"/>
</dbReference>
<keyword evidence="1" id="KW-0808">Transferase</keyword>
<dbReference type="PANTHER" id="PTHR28629">
    <property type="entry name" value="TRIOKINASE/FMN CYCLASE"/>
    <property type="match status" value="1"/>
</dbReference>
<dbReference type="InterPro" id="IPR037171">
    <property type="entry name" value="NagB/RpiA_transferase-like"/>
</dbReference>
<keyword evidence="4" id="KW-0067">ATP-binding</keyword>
<dbReference type="FunFam" id="3.30.1180.20:FF:000001">
    <property type="entry name" value="Dihydroxyacetone kinase 1"/>
    <property type="match status" value="1"/>
</dbReference>
<keyword evidence="3 6" id="KW-0418">Kinase</keyword>
<keyword evidence="2" id="KW-0547">Nucleotide-binding</keyword>
<dbReference type="InterPro" id="IPR007324">
    <property type="entry name" value="Sugar-bd_dom_put"/>
</dbReference>
<dbReference type="SUPFAM" id="SSF82549">
    <property type="entry name" value="DAK1/DegV-like"/>
    <property type="match status" value="1"/>
</dbReference>
<evidence type="ECO:0000313" key="6">
    <source>
        <dbReference type="EMBL" id="SNT73989.1"/>
    </source>
</evidence>
<dbReference type="OrthoDB" id="9806345at2"/>
<organism evidence="6 7">
    <name type="scientific">Paracoccus seriniphilus</name>
    <dbReference type="NCBI Taxonomy" id="184748"/>
    <lineage>
        <taxon>Bacteria</taxon>
        <taxon>Pseudomonadati</taxon>
        <taxon>Pseudomonadota</taxon>
        <taxon>Alphaproteobacteria</taxon>
        <taxon>Rhodobacterales</taxon>
        <taxon>Paracoccaceae</taxon>
        <taxon>Paracoccus</taxon>
    </lineage>
</organism>
<keyword evidence="7" id="KW-1185">Reference proteome</keyword>
<gene>
    <name evidence="6" type="ORF">SAMN05444959_106169</name>
</gene>
<proteinExistence type="predicted"/>
<dbReference type="Gene3D" id="3.30.1180.20">
    <property type="entry name" value="Dihydroxyacetone kinase, domain 2"/>
    <property type="match status" value="1"/>
</dbReference>
<dbReference type="GO" id="GO:0005829">
    <property type="term" value="C:cytosol"/>
    <property type="evidence" value="ECO:0007669"/>
    <property type="project" value="TreeGrafter"/>
</dbReference>
<dbReference type="PANTHER" id="PTHR28629:SF4">
    <property type="entry name" value="TRIOKINASE_FMN CYCLASE"/>
    <property type="match status" value="1"/>
</dbReference>
<dbReference type="GO" id="GO:0030246">
    <property type="term" value="F:carbohydrate binding"/>
    <property type="evidence" value="ECO:0007669"/>
    <property type="project" value="InterPro"/>
</dbReference>
<dbReference type="RefSeq" id="WP_089344349.1">
    <property type="nucleotide sequence ID" value="NZ_CP067130.1"/>
</dbReference>
<dbReference type="Gene3D" id="3.40.50.10440">
    <property type="entry name" value="Dihydroxyacetone kinase, domain 1"/>
    <property type="match status" value="1"/>
</dbReference>
<dbReference type="Gene3D" id="3.40.50.1360">
    <property type="match status" value="1"/>
</dbReference>
<dbReference type="PROSITE" id="PS51481">
    <property type="entry name" value="DHAK"/>
    <property type="match status" value="1"/>
</dbReference>
<dbReference type="Pfam" id="PF02733">
    <property type="entry name" value="Dak1"/>
    <property type="match status" value="1"/>
</dbReference>
<dbReference type="Gene3D" id="1.10.10.10">
    <property type="entry name" value="Winged helix-like DNA-binding domain superfamily/Winged helix DNA-binding domain"/>
    <property type="match status" value="1"/>
</dbReference>
<reference evidence="6 7" key="1">
    <citation type="submission" date="2017-07" db="EMBL/GenBank/DDBJ databases">
        <authorList>
            <person name="Sun Z.S."/>
            <person name="Albrecht U."/>
            <person name="Echele G."/>
            <person name="Lee C.C."/>
        </authorList>
    </citation>
    <scope>NUCLEOTIDE SEQUENCE [LARGE SCALE GENOMIC DNA]</scope>
    <source>
        <strain evidence="6 7">DSM 14827</strain>
    </source>
</reference>
<dbReference type="FunFam" id="3.40.50.10440:FF:000001">
    <property type="entry name" value="Dihydroxyacetone kinase, DhaK subunit"/>
    <property type="match status" value="1"/>
</dbReference>
<evidence type="ECO:0000256" key="4">
    <source>
        <dbReference type="ARBA" id="ARBA00022840"/>
    </source>
</evidence>